<dbReference type="PANTHER" id="PTHR24183">
    <property type="entry name" value="FIBRONECTIN TYPE 3 AND ANKYRIN REPEAT DOMAINS PROTEIN 1"/>
    <property type="match status" value="1"/>
</dbReference>
<dbReference type="Pfam" id="PF00023">
    <property type="entry name" value="Ank"/>
    <property type="match status" value="1"/>
</dbReference>
<dbReference type="EMBL" id="CAJNOH010000229">
    <property type="protein sequence ID" value="CAF0956402.1"/>
    <property type="molecule type" value="Genomic_DNA"/>
</dbReference>
<dbReference type="InterPro" id="IPR013783">
    <property type="entry name" value="Ig-like_fold"/>
</dbReference>
<dbReference type="PRINTS" id="PR01415">
    <property type="entry name" value="ANKYRIN"/>
</dbReference>
<dbReference type="SUPFAM" id="SSF49265">
    <property type="entry name" value="Fibronectin type III"/>
    <property type="match status" value="1"/>
</dbReference>
<dbReference type="Pfam" id="PF12796">
    <property type="entry name" value="Ank_2"/>
    <property type="match status" value="1"/>
</dbReference>
<dbReference type="Gene3D" id="1.25.40.20">
    <property type="entry name" value="Ankyrin repeat-containing domain"/>
    <property type="match status" value="1"/>
</dbReference>
<dbReference type="Proteomes" id="UP000663870">
    <property type="component" value="Unassembled WGS sequence"/>
</dbReference>
<evidence type="ECO:0000313" key="5">
    <source>
        <dbReference type="Proteomes" id="UP000663854"/>
    </source>
</evidence>
<evidence type="ECO:0000313" key="4">
    <source>
        <dbReference type="EMBL" id="CAF1097663.1"/>
    </source>
</evidence>
<reference evidence="3" key="1">
    <citation type="submission" date="2021-02" db="EMBL/GenBank/DDBJ databases">
        <authorList>
            <person name="Nowell W R."/>
        </authorList>
    </citation>
    <scope>NUCLEOTIDE SEQUENCE</scope>
</reference>
<evidence type="ECO:0000313" key="6">
    <source>
        <dbReference type="Proteomes" id="UP000663870"/>
    </source>
</evidence>
<dbReference type="InterPro" id="IPR036116">
    <property type="entry name" value="FN3_sf"/>
</dbReference>
<dbReference type="Proteomes" id="UP000663854">
    <property type="component" value="Unassembled WGS sequence"/>
</dbReference>
<dbReference type="PROSITE" id="PS50088">
    <property type="entry name" value="ANK_REPEAT"/>
    <property type="match status" value="3"/>
</dbReference>
<name>A0A814DCB9_9BILA</name>
<dbReference type="Gene3D" id="2.60.40.10">
    <property type="entry name" value="Immunoglobulins"/>
    <property type="match status" value="1"/>
</dbReference>
<dbReference type="InterPro" id="IPR036770">
    <property type="entry name" value="Ankyrin_rpt-contain_sf"/>
</dbReference>
<feature type="repeat" description="ANK" evidence="1">
    <location>
        <begin position="271"/>
        <end position="303"/>
    </location>
</feature>
<dbReference type="PROSITE" id="PS50297">
    <property type="entry name" value="ANK_REP_REGION"/>
    <property type="match status" value="3"/>
</dbReference>
<evidence type="ECO:0000259" key="2">
    <source>
        <dbReference type="PROSITE" id="PS50853"/>
    </source>
</evidence>
<protein>
    <recommendedName>
        <fullName evidence="2">Fibronectin type-III domain-containing protein</fullName>
    </recommendedName>
</protein>
<dbReference type="GO" id="GO:0005634">
    <property type="term" value="C:nucleus"/>
    <property type="evidence" value="ECO:0007669"/>
    <property type="project" value="TreeGrafter"/>
</dbReference>
<keyword evidence="6" id="KW-1185">Reference proteome</keyword>
<dbReference type="SUPFAM" id="SSF48403">
    <property type="entry name" value="Ankyrin repeat"/>
    <property type="match status" value="1"/>
</dbReference>
<evidence type="ECO:0000313" key="3">
    <source>
        <dbReference type="EMBL" id="CAF0956402.1"/>
    </source>
</evidence>
<evidence type="ECO:0000256" key="1">
    <source>
        <dbReference type="PROSITE-ProRule" id="PRU00023"/>
    </source>
</evidence>
<dbReference type="PANTHER" id="PTHR24183:SF1">
    <property type="entry name" value="FIBRONECTIN TYPE 3 AND ANKYRIN REPEAT DOMAINS PROTEIN 1"/>
    <property type="match status" value="1"/>
</dbReference>
<organism evidence="3 5">
    <name type="scientific">Rotaria sordida</name>
    <dbReference type="NCBI Taxonomy" id="392033"/>
    <lineage>
        <taxon>Eukaryota</taxon>
        <taxon>Metazoa</taxon>
        <taxon>Spiralia</taxon>
        <taxon>Gnathifera</taxon>
        <taxon>Rotifera</taxon>
        <taxon>Eurotatoria</taxon>
        <taxon>Bdelloidea</taxon>
        <taxon>Philodinida</taxon>
        <taxon>Philodinidae</taxon>
        <taxon>Rotaria</taxon>
    </lineage>
</organism>
<dbReference type="GO" id="GO:0042981">
    <property type="term" value="P:regulation of apoptotic process"/>
    <property type="evidence" value="ECO:0007669"/>
    <property type="project" value="TreeGrafter"/>
</dbReference>
<proteinExistence type="predicted"/>
<accession>A0A814DCB9</accession>
<dbReference type="EMBL" id="CAJNOL010000513">
    <property type="protein sequence ID" value="CAF1097663.1"/>
    <property type="molecule type" value="Genomic_DNA"/>
</dbReference>
<dbReference type="PROSITE" id="PS50853">
    <property type="entry name" value="FN3"/>
    <property type="match status" value="1"/>
</dbReference>
<dbReference type="CDD" id="cd00063">
    <property type="entry name" value="FN3"/>
    <property type="match status" value="1"/>
</dbReference>
<dbReference type="AlphaFoldDB" id="A0A814DCB9"/>
<dbReference type="InterPro" id="IPR003961">
    <property type="entry name" value="FN3_dom"/>
</dbReference>
<feature type="repeat" description="ANK" evidence="1">
    <location>
        <begin position="238"/>
        <end position="270"/>
    </location>
</feature>
<comment type="caution">
    <text evidence="3">The sequence shown here is derived from an EMBL/GenBank/DDBJ whole genome shotgun (WGS) entry which is preliminary data.</text>
</comment>
<sequence>MNDQQSPSRFIVNVVGRHNVEKTYVLKLLANINLEHTFIERTNGISVSLPPSTVTHNAPMVLIDTAGVRTSVIQDEPQVTEQNGRLEKPLAPILVNANHHSIELQWQNVLIQDQKLPEHKRLFDESGAARPGSLIYLHGREKKVSSLWGSIYTGSAMSYKVENLKANTQYEYRIQCKSGCNGGERSDWSPILQVGTIPEPMTAETVFKAILVPGKEQLEKLLRILGPNHSLLERPDKDGNFPLMHACTKFDVGKVELLITAGANVNSSIGSGKTPLMVAASTGFHKACALLIENGANVYSIDHNGISVLHHAIDSKNFETIAIIVRSLKDDKETEMNKEVGLHKWTPLYRAVMHDCNKDIIELLLNHGANVECEDKSTGTTALQMGVIRGNLLTTQLLVTHGGDFRKLSKAGGKTLQQLAMSTNKMDLINYVESLPPAPKS</sequence>
<dbReference type="InterPro" id="IPR002110">
    <property type="entry name" value="Ankyrin_rpt"/>
</dbReference>
<gene>
    <name evidence="4" type="ORF">JXQ802_LOCUS19036</name>
    <name evidence="3" type="ORF">PYM288_LOCUS12394</name>
</gene>
<feature type="domain" description="Fibronectin type-III" evidence="2">
    <location>
        <begin position="88"/>
        <end position="200"/>
    </location>
</feature>
<dbReference type="SMART" id="SM00060">
    <property type="entry name" value="FN3"/>
    <property type="match status" value="1"/>
</dbReference>
<keyword evidence="1" id="KW-0040">ANK repeat</keyword>
<dbReference type="SMART" id="SM00248">
    <property type="entry name" value="ANK"/>
    <property type="match status" value="5"/>
</dbReference>
<feature type="repeat" description="ANK" evidence="1">
    <location>
        <begin position="343"/>
        <end position="376"/>
    </location>
</feature>